<dbReference type="EMBL" id="JBHUHO010000032">
    <property type="protein sequence ID" value="MFD2116762.1"/>
    <property type="molecule type" value="Genomic_DNA"/>
</dbReference>
<keyword evidence="2" id="KW-0472">Membrane</keyword>
<dbReference type="Proteomes" id="UP001597362">
    <property type="component" value="Unassembled WGS sequence"/>
</dbReference>
<sequence length="287" mass="32570">MSELGALLREAREEKKMTLEDIQDLTKIRTRYLEAIESGDYSVLPGSFYVKAFIKNYAEAVGLDADEVLRLYQHDVPSSTLEQDNTEPIEIRPPRKLKKMKSDRVGKIGFNIVMWCFFILIIVLVWYYAFTKENAKPDQLNQENITDNSSPLPTSNTSTAISPSPTIEPTPKPTPTVTITLDEAKSTNRESRFKISSAKDTHKITVAVSGGNTWLEMRKDSRNGEKLFYSTANDGEKLEFDIAEVTYLDVRWPKYTEIKIDGVLVDDGDGNSSKRLVLELEKEEETE</sequence>
<dbReference type="InterPro" id="IPR010982">
    <property type="entry name" value="Lambda_DNA-bd_dom_sf"/>
</dbReference>
<feature type="transmembrane region" description="Helical" evidence="2">
    <location>
        <begin position="108"/>
        <end position="129"/>
    </location>
</feature>
<organism evidence="4 5">
    <name type="scientific">Paenibacillus yanchengensis</name>
    <dbReference type="NCBI Taxonomy" id="2035833"/>
    <lineage>
        <taxon>Bacteria</taxon>
        <taxon>Bacillati</taxon>
        <taxon>Bacillota</taxon>
        <taxon>Bacilli</taxon>
        <taxon>Bacillales</taxon>
        <taxon>Paenibacillaceae</taxon>
        <taxon>Paenibacillus</taxon>
    </lineage>
</organism>
<dbReference type="PANTHER" id="PTHR34475">
    <property type="match status" value="1"/>
</dbReference>
<evidence type="ECO:0000256" key="1">
    <source>
        <dbReference type="SAM" id="MobiDB-lite"/>
    </source>
</evidence>
<proteinExistence type="predicted"/>
<dbReference type="RefSeq" id="WP_377773275.1">
    <property type="nucleotide sequence ID" value="NZ_JBHUHO010000032.1"/>
</dbReference>
<keyword evidence="5" id="KW-1185">Reference proteome</keyword>
<dbReference type="PANTHER" id="PTHR34475:SF1">
    <property type="entry name" value="CYTOSKELETON PROTEIN RODZ"/>
    <property type="match status" value="1"/>
</dbReference>
<evidence type="ECO:0000313" key="4">
    <source>
        <dbReference type="EMBL" id="MFD2116762.1"/>
    </source>
</evidence>
<dbReference type="SUPFAM" id="SSF47413">
    <property type="entry name" value="lambda repressor-like DNA-binding domains"/>
    <property type="match status" value="1"/>
</dbReference>
<comment type="caution">
    <text evidence="4">The sequence shown here is derived from an EMBL/GenBank/DDBJ whole genome shotgun (WGS) entry which is preliminary data.</text>
</comment>
<evidence type="ECO:0000259" key="3">
    <source>
        <dbReference type="SMART" id="SM00530"/>
    </source>
</evidence>
<dbReference type="Pfam" id="PF13413">
    <property type="entry name" value="HTH_25"/>
    <property type="match status" value="1"/>
</dbReference>
<gene>
    <name evidence="4" type="ORF">ACFSJH_13630</name>
</gene>
<keyword evidence="2" id="KW-1133">Transmembrane helix</keyword>
<dbReference type="Gene3D" id="1.10.260.40">
    <property type="entry name" value="lambda repressor-like DNA-binding domains"/>
    <property type="match status" value="1"/>
</dbReference>
<protein>
    <submittedName>
        <fullName evidence="4">Helix-turn-helix domain-containing protein</fullName>
    </submittedName>
</protein>
<evidence type="ECO:0000313" key="5">
    <source>
        <dbReference type="Proteomes" id="UP001597362"/>
    </source>
</evidence>
<keyword evidence="2" id="KW-0812">Transmembrane</keyword>
<feature type="region of interest" description="Disordered" evidence="1">
    <location>
        <begin position="141"/>
        <end position="176"/>
    </location>
</feature>
<dbReference type="SMART" id="SM00530">
    <property type="entry name" value="HTH_XRE"/>
    <property type="match status" value="1"/>
</dbReference>
<dbReference type="CDD" id="cd00093">
    <property type="entry name" value="HTH_XRE"/>
    <property type="match status" value="1"/>
</dbReference>
<feature type="compositionally biased region" description="Low complexity" evidence="1">
    <location>
        <begin position="146"/>
        <end position="165"/>
    </location>
</feature>
<feature type="domain" description="HTH cro/C1-type" evidence="3">
    <location>
        <begin position="7"/>
        <end position="68"/>
    </location>
</feature>
<dbReference type="InterPro" id="IPR050400">
    <property type="entry name" value="Bact_Cytoskel_RodZ"/>
</dbReference>
<reference evidence="5" key="1">
    <citation type="journal article" date="2019" name="Int. J. Syst. Evol. Microbiol.">
        <title>The Global Catalogue of Microorganisms (GCM) 10K type strain sequencing project: providing services to taxonomists for standard genome sequencing and annotation.</title>
        <authorList>
            <consortium name="The Broad Institute Genomics Platform"/>
            <consortium name="The Broad Institute Genome Sequencing Center for Infectious Disease"/>
            <person name="Wu L."/>
            <person name="Ma J."/>
        </authorList>
    </citation>
    <scope>NUCLEOTIDE SEQUENCE [LARGE SCALE GENOMIC DNA]</scope>
    <source>
        <strain evidence="5">GH52</strain>
    </source>
</reference>
<evidence type="ECO:0000256" key="2">
    <source>
        <dbReference type="SAM" id="Phobius"/>
    </source>
</evidence>
<accession>A0ABW4YMI0</accession>
<name>A0ABW4YMI0_9BACL</name>
<dbReference type="InterPro" id="IPR001387">
    <property type="entry name" value="Cro/C1-type_HTH"/>
</dbReference>